<dbReference type="PANTHER" id="PTHR24243">
    <property type="entry name" value="G-PROTEIN COUPLED RECEPTOR"/>
    <property type="match status" value="1"/>
</dbReference>
<dbReference type="Gene3D" id="1.20.1070.10">
    <property type="entry name" value="Rhodopsin 7-helix transmembrane proteins"/>
    <property type="match status" value="1"/>
</dbReference>
<evidence type="ECO:0000256" key="2">
    <source>
        <dbReference type="ARBA" id="ARBA00022692"/>
    </source>
</evidence>
<name>A0A8J9ZRD6_BRALA</name>
<evidence type="ECO:0000256" key="7">
    <source>
        <dbReference type="ARBA" id="ARBA00023224"/>
    </source>
</evidence>
<dbReference type="CDD" id="cd14997">
    <property type="entry name" value="7tmA_ETH-R"/>
    <property type="match status" value="1"/>
</dbReference>
<dbReference type="PANTHER" id="PTHR24243:SF233">
    <property type="entry name" value="THYROTROPIN-RELEASING HORMONE RECEPTOR"/>
    <property type="match status" value="1"/>
</dbReference>
<keyword evidence="7 8" id="KW-0807">Transducer</keyword>
<dbReference type="PROSITE" id="PS00237">
    <property type="entry name" value="G_PROTEIN_RECEP_F1_1"/>
    <property type="match status" value="1"/>
</dbReference>
<feature type="transmembrane region" description="Helical" evidence="10">
    <location>
        <begin position="327"/>
        <end position="348"/>
    </location>
</feature>
<evidence type="ECO:0000256" key="4">
    <source>
        <dbReference type="ARBA" id="ARBA00023040"/>
    </source>
</evidence>
<evidence type="ECO:0000256" key="10">
    <source>
        <dbReference type="SAM" id="Phobius"/>
    </source>
</evidence>
<evidence type="ECO:0000256" key="8">
    <source>
        <dbReference type="RuleBase" id="RU000688"/>
    </source>
</evidence>
<evidence type="ECO:0000256" key="3">
    <source>
        <dbReference type="ARBA" id="ARBA00022989"/>
    </source>
</evidence>
<evidence type="ECO:0000259" key="11">
    <source>
        <dbReference type="PROSITE" id="PS50262"/>
    </source>
</evidence>
<keyword evidence="6 8" id="KW-0675">Receptor</keyword>
<keyword evidence="4 8" id="KW-0297">G-protein coupled receptor</keyword>
<proteinExistence type="inferred from homology"/>
<feature type="compositionally biased region" description="Basic and acidic residues" evidence="9">
    <location>
        <begin position="28"/>
        <end position="46"/>
    </location>
</feature>
<reference evidence="12" key="1">
    <citation type="submission" date="2022-01" db="EMBL/GenBank/DDBJ databases">
        <authorList>
            <person name="Braso-Vives M."/>
        </authorList>
    </citation>
    <scope>NUCLEOTIDE SEQUENCE</scope>
</reference>
<keyword evidence="5 10" id="KW-0472">Membrane</keyword>
<dbReference type="AlphaFoldDB" id="A0A8J9ZRD6"/>
<dbReference type="InterPro" id="IPR017452">
    <property type="entry name" value="GPCR_Rhodpsn_7TM"/>
</dbReference>
<organism evidence="12 13">
    <name type="scientific">Branchiostoma lanceolatum</name>
    <name type="common">Common lancelet</name>
    <name type="synonym">Amphioxus lanceolatum</name>
    <dbReference type="NCBI Taxonomy" id="7740"/>
    <lineage>
        <taxon>Eukaryota</taxon>
        <taxon>Metazoa</taxon>
        <taxon>Chordata</taxon>
        <taxon>Cephalochordata</taxon>
        <taxon>Leptocardii</taxon>
        <taxon>Amphioxiformes</taxon>
        <taxon>Branchiostomatidae</taxon>
        <taxon>Branchiostoma</taxon>
    </lineage>
</organism>
<dbReference type="PRINTS" id="PR00237">
    <property type="entry name" value="GPCRRHODOPSN"/>
</dbReference>
<protein>
    <submittedName>
        <fullName evidence="12">NMUR2 protein</fullName>
    </submittedName>
</protein>
<comment type="similarity">
    <text evidence="8">Belongs to the G-protein coupled receptor 1 family.</text>
</comment>
<dbReference type="Pfam" id="PF00001">
    <property type="entry name" value="7tm_1"/>
    <property type="match status" value="1"/>
</dbReference>
<keyword evidence="13" id="KW-1185">Reference proteome</keyword>
<evidence type="ECO:0000313" key="12">
    <source>
        <dbReference type="EMBL" id="CAH1258742.1"/>
    </source>
</evidence>
<keyword evidence="3 10" id="KW-1133">Transmembrane helix</keyword>
<feature type="transmembrane region" description="Helical" evidence="10">
    <location>
        <begin position="143"/>
        <end position="163"/>
    </location>
</feature>
<evidence type="ECO:0000256" key="1">
    <source>
        <dbReference type="ARBA" id="ARBA00004141"/>
    </source>
</evidence>
<feature type="region of interest" description="Disordered" evidence="9">
    <location>
        <begin position="28"/>
        <end position="52"/>
    </location>
</feature>
<evidence type="ECO:0000256" key="5">
    <source>
        <dbReference type="ARBA" id="ARBA00023136"/>
    </source>
</evidence>
<evidence type="ECO:0000256" key="6">
    <source>
        <dbReference type="ARBA" id="ARBA00023170"/>
    </source>
</evidence>
<dbReference type="PROSITE" id="PS50262">
    <property type="entry name" value="G_PROTEIN_RECEP_F1_2"/>
    <property type="match status" value="1"/>
</dbReference>
<sequence length="509" mass="56542">MEMQIHYKLTLNDNKFIRVPVSLRPETRRSTLSVSRREARKAREENPAQPQPSLQCSTCGRCFRVRIGLISHAPRTIPTSSTLVVKAITTSGMTMSEPDLPSTSLWVVTVVYCVIFVVGVSGNMLVGIVVWKNVDMRTPTNFFLVNLSIADLLLLVVSMPVALLETWIPAPWMLGRFMCLISYYNEHLVFQASILTISAIGVERYYAICHPLKAKLNLTRRRIFCSIAAIWAFSLALSSPMFTITDLIEHRLNETNGTDVIVVCITDAGSTLGKTYMTVGSILFFVVPLLLLCGLYTAISWRLCDVPSTEQGRDVRKMAQMRSRRQVIHMLVAVVVTFFVCLTPHRVFQMWILFLPEDQYQSLDQVTTMNVLVFIRVMVYLNSTLNPILYTLISSNFQSGLLAALGCREKEYPQSTASFVFSSHRRSTTAISLATLKNYPASAHAAFSRPAGRKDFIVTRQSFPAATPPTGSSRLSPSGRELMTVATPGSCRGLGGCTRTSTGSSFSSI</sequence>
<comment type="subcellular location">
    <subcellularLocation>
        <location evidence="1">Membrane</location>
        <topology evidence="1">Multi-pass membrane protein</topology>
    </subcellularLocation>
</comment>
<evidence type="ECO:0000313" key="13">
    <source>
        <dbReference type="Proteomes" id="UP000838412"/>
    </source>
</evidence>
<feature type="domain" description="G-protein coupled receptors family 1 profile" evidence="11">
    <location>
        <begin position="122"/>
        <end position="390"/>
    </location>
</feature>
<accession>A0A8J9ZRD6</accession>
<dbReference type="Proteomes" id="UP000838412">
    <property type="component" value="Chromosome 3"/>
</dbReference>
<dbReference type="EMBL" id="OV696688">
    <property type="protein sequence ID" value="CAH1258742.1"/>
    <property type="molecule type" value="Genomic_DNA"/>
</dbReference>
<feature type="transmembrane region" description="Helical" evidence="10">
    <location>
        <begin position="223"/>
        <end position="244"/>
    </location>
</feature>
<feature type="transmembrane region" description="Helical" evidence="10">
    <location>
        <begin position="276"/>
        <end position="299"/>
    </location>
</feature>
<dbReference type="OrthoDB" id="10036964at2759"/>
<feature type="transmembrane region" description="Helical" evidence="10">
    <location>
        <begin position="183"/>
        <end position="202"/>
    </location>
</feature>
<gene>
    <name evidence="12" type="primary">NMUR2</name>
    <name evidence="12" type="ORF">BLAG_LOCUS16201</name>
</gene>
<keyword evidence="2 8" id="KW-0812">Transmembrane</keyword>
<dbReference type="InterPro" id="IPR000276">
    <property type="entry name" value="GPCR_Rhodpsn"/>
</dbReference>
<dbReference type="SUPFAM" id="SSF81321">
    <property type="entry name" value="Family A G protein-coupled receptor-like"/>
    <property type="match status" value="1"/>
</dbReference>
<dbReference type="GO" id="GO:0004930">
    <property type="term" value="F:G protein-coupled receptor activity"/>
    <property type="evidence" value="ECO:0007669"/>
    <property type="project" value="UniProtKB-KW"/>
</dbReference>
<feature type="transmembrane region" description="Helical" evidence="10">
    <location>
        <begin position="105"/>
        <end position="131"/>
    </location>
</feature>
<evidence type="ECO:0000256" key="9">
    <source>
        <dbReference type="SAM" id="MobiDB-lite"/>
    </source>
</evidence>
<dbReference type="GO" id="GO:0005886">
    <property type="term" value="C:plasma membrane"/>
    <property type="evidence" value="ECO:0007669"/>
    <property type="project" value="TreeGrafter"/>
</dbReference>